<dbReference type="InterPro" id="IPR053165">
    <property type="entry name" value="HSI-I_assembly_Hcp1"/>
</dbReference>
<dbReference type="EMBL" id="PQFZ01000007">
    <property type="protein sequence ID" value="POR51443.1"/>
    <property type="molecule type" value="Genomic_DNA"/>
</dbReference>
<evidence type="ECO:0000313" key="2">
    <source>
        <dbReference type="Proteomes" id="UP000236919"/>
    </source>
</evidence>
<dbReference type="OrthoDB" id="4865570at2"/>
<dbReference type="Gene3D" id="2.30.110.20">
    <property type="entry name" value="Hcp1-like"/>
    <property type="match status" value="1"/>
</dbReference>
<proteinExistence type="predicted"/>
<keyword evidence="2" id="KW-1185">Reference proteome</keyword>
<accession>A0A2S4M9K0</accession>
<evidence type="ECO:0000313" key="1">
    <source>
        <dbReference type="EMBL" id="POR51443.1"/>
    </source>
</evidence>
<sequence length="161" mass="17170">MAAEDIHLKLESPSVEGDSTVKGHEKELALQSWSFGANQTASMHEATGGGKGKSSFSDVQCFMRADTASVTLLQFLAKGTHIGKGTLIQRKAGDKPLDFVTLIMEEIIVSSVSLSGSGDEATVSFSLNFAKFEYKFAAQDAKGNKGKEPSFKYDIAKVDAA</sequence>
<protein>
    <submittedName>
        <fullName evidence="1">Type VI secretion system secreted protein Hcp</fullName>
    </submittedName>
</protein>
<organism evidence="1 2">
    <name type="scientific">Bosea psychrotolerans</name>
    <dbReference type="NCBI Taxonomy" id="1871628"/>
    <lineage>
        <taxon>Bacteria</taxon>
        <taxon>Pseudomonadati</taxon>
        <taxon>Pseudomonadota</taxon>
        <taxon>Alphaproteobacteria</taxon>
        <taxon>Hyphomicrobiales</taxon>
        <taxon>Boseaceae</taxon>
        <taxon>Bosea</taxon>
    </lineage>
</organism>
<dbReference type="Pfam" id="PF05638">
    <property type="entry name" value="T6SS_HCP"/>
    <property type="match status" value="1"/>
</dbReference>
<name>A0A2S4M9K0_9HYPH</name>
<dbReference type="SUPFAM" id="SSF141452">
    <property type="entry name" value="Hcp1-like"/>
    <property type="match status" value="1"/>
</dbReference>
<reference evidence="1 2" key="1">
    <citation type="submission" date="2018-01" db="EMBL/GenBank/DDBJ databases">
        <title>Genomic Encyclopedia of Type Strains, Phase III (KMG-III): the genomes of soil and plant-associated and newly described type strains.</title>
        <authorList>
            <person name="Whitman W."/>
        </authorList>
    </citation>
    <scope>NUCLEOTIDE SEQUENCE [LARGE SCALE GENOMIC DNA]</scope>
    <source>
        <strain evidence="1 2">1131</strain>
    </source>
</reference>
<dbReference type="InterPro" id="IPR008514">
    <property type="entry name" value="T6SS_Hcp"/>
</dbReference>
<comment type="caution">
    <text evidence="1">The sequence shown here is derived from an EMBL/GenBank/DDBJ whole genome shotgun (WGS) entry which is preliminary data.</text>
</comment>
<dbReference type="PANTHER" id="PTHR36152:SF1">
    <property type="entry name" value="UBIQUITIN-LIKE DOMAIN-CONTAINING PROTEIN"/>
    <property type="match status" value="1"/>
</dbReference>
<dbReference type="InterPro" id="IPR036624">
    <property type="entry name" value="Hcp1-lik_sf"/>
</dbReference>
<gene>
    <name evidence="1" type="ORF">CYD53_107226</name>
</gene>
<dbReference type="Proteomes" id="UP000236919">
    <property type="component" value="Unassembled WGS sequence"/>
</dbReference>
<dbReference type="PANTHER" id="PTHR36152">
    <property type="entry name" value="CYTOPLASMIC PROTEIN-RELATED"/>
    <property type="match status" value="1"/>
</dbReference>
<dbReference type="AlphaFoldDB" id="A0A2S4M9K0"/>
<dbReference type="RefSeq" id="WP_103718826.1">
    <property type="nucleotide sequence ID" value="NZ_PQFZ01000007.1"/>
</dbReference>